<feature type="transmembrane region" description="Helical" evidence="1">
    <location>
        <begin position="381"/>
        <end position="401"/>
    </location>
</feature>
<keyword evidence="2" id="KW-0732">Signal</keyword>
<feature type="transmembrane region" description="Helical" evidence="1">
    <location>
        <begin position="183"/>
        <end position="208"/>
    </location>
</feature>
<feature type="signal peptide" evidence="2">
    <location>
        <begin position="1"/>
        <end position="18"/>
    </location>
</feature>
<name>A0ABP1R6U3_9HEXA</name>
<keyword evidence="4" id="KW-1185">Reference proteome</keyword>
<reference evidence="3 4" key="1">
    <citation type="submission" date="2024-08" db="EMBL/GenBank/DDBJ databases">
        <authorList>
            <person name="Cucini C."/>
            <person name="Frati F."/>
        </authorList>
    </citation>
    <scope>NUCLEOTIDE SEQUENCE [LARGE SCALE GENOMIC DNA]</scope>
</reference>
<organism evidence="3 4">
    <name type="scientific">Orchesella dallaii</name>
    <dbReference type="NCBI Taxonomy" id="48710"/>
    <lineage>
        <taxon>Eukaryota</taxon>
        <taxon>Metazoa</taxon>
        <taxon>Ecdysozoa</taxon>
        <taxon>Arthropoda</taxon>
        <taxon>Hexapoda</taxon>
        <taxon>Collembola</taxon>
        <taxon>Entomobryomorpha</taxon>
        <taxon>Entomobryoidea</taxon>
        <taxon>Orchesellidae</taxon>
        <taxon>Orchesellinae</taxon>
        <taxon>Orchesella</taxon>
    </lineage>
</organism>
<proteinExistence type="predicted"/>
<evidence type="ECO:0000256" key="2">
    <source>
        <dbReference type="SAM" id="SignalP"/>
    </source>
</evidence>
<evidence type="ECO:0000313" key="4">
    <source>
        <dbReference type="Proteomes" id="UP001642540"/>
    </source>
</evidence>
<protein>
    <submittedName>
        <fullName evidence="3">Uncharacterized protein</fullName>
    </submittedName>
</protein>
<dbReference type="EMBL" id="CAXLJM020000065">
    <property type="protein sequence ID" value="CAL8121099.1"/>
    <property type="molecule type" value="Genomic_DNA"/>
</dbReference>
<keyword evidence="1" id="KW-0812">Transmembrane</keyword>
<keyword evidence="1" id="KW-0472">Membrane</keyword>
<evidence type="ECO:0000256" key="1">
    <source>
        <dbReference type="SAM" id="Phobius"/>
    </source>
</evidence>
<dbReference type="Proteomes" id="UP001642540">
    <property type="component" value="Unassembled WGS sequence"/>
</dbReference>
<accession>A0ABP1R6U3</accession>
<keyword evidence="1" id="KW-1133">Transmembrane helix</keyword>
<comment type="caution">
    <text evidence="3">The sequence shown here is derived from an EMBL/GenBank/DDBJ whole genome shotgun (WGS) entry which is preliminary data.</text>
</comment>
<feature type="transmembrane region" description="Helical" evidence="1">
    <location>
        <begin position="135"/>
        <end position="155"/>
    </location>
</feature>
<gene>
    <name evidence="3" type="ORF">ODALV1_LOCUS19218</name>
</gene>
<sequence>MAMFNISIFVISITTAVAFLELLDEKKSCLLKLLPELNSNWERGTYRYSIPQNIIISPLIDVNSMKTTIMTFVDAVPPSTSLFLFSRRANDFGDSYDILDQPVFPAVKVVLSLPAGSHLVKGTFEFSLWYEPFSYSVWITFLAILGLTFVCLWIETNLKLVFVQLLKLISSALGQESWKTNRYYIVAWGISYVCFLYESSVLSMVTVVPVPKTMQYLKPFINAGFKIAVVSQVSLNNSIKKFEFDFNMNGIENRINESFQVVLNVNTVLDMAPQMGRRKLAITEDTSSSDATLRELIHETKKKDPSVNCFKLVQTLAPRLETWKINTANRYWIVKTLQRLEQSGMVRRWDEWSSWRYLLFLRVLDDKEVLLKPDYINLPKIASILLLASGFILVSLLIFILEPLISKQIIVQFA</sequence>
<evidence type="ECO:0000313" key="3">
    <source>
        <dbReference type="EMBL" id="CAL8121099.1"/>
    </source>
</evidence>
<feature type="chain" id="PRO_5046614495" evidence="2">
    <location>
        <begin position="19"/>
        <end position="414"/>
    </location>
</feature>